<protein>
    <submittedName>
        <fullName evidence="1">Inovirus-type Gp2 protein</fullName>
    </submittedName>
</protein>
<dbReference type="RefSeq" id="WP_273929816.1">
    <property type="nucleotide sequence ID" value="NZ_JAULJQ010000010.1"/>
</dbReference>
<comment type="caution">
    <text evidence="1">The sequence shown here is derived from an EMBL/GenBank/DDBJ whole genome shotgun (WGS) entry which is preliminary data.</text>
</comment>
<proteinExistence type="predicted"/>
<dbReference type="EMBL" id="JAULJQ010000010">
    <property type="protein sequence ID" value="MDO2409989.1"/>
    <property type="molecule type" value="Genomic_DNA"/>
</dbReference>
<evidence type="ECO:0000313" key="2">
    <source>
        <dbReference type="Proteomes" id="UP001171111"/>
    </source>
</evidence>
<evidence type="ECO:0000313" key="1">
    <source>
        <dbReference type="EMBL" id="MDO2409989.1"/>
    </source>
</evidence>
<sequence>MKKDNRKIQRRYKQGCAVIDDAFKADSKVVFIRIDLYYRDNKSSLDKINKDLNKLNVNSHTKPTIFKDCINYITKLEKGDNDNYHAHALFTFKGHNVRNHKYKAEQIGKYWQDSITKGDGCYYNCNTEKYDKYYLGTIHRNDTEAINSLKENVLNYLCKDEQSIKNNDGSDKKIKEFRCSAVAKKKK</sequence>
<accession>A0ABT8T9X4</accession>
<organism evidence="1 2">
    <name type="scientific">Campylobacter magnus</name>
    <dbReference type="NCBI Taxonomy" id="3026462"/>
    <lineage>
        <taxon>Bacteria</taxon>
        <taxon>Pseudomonadati</taxon>
        <taxon>Campylobacterota</taxon>
        <taxon>Epsilonproteobacteria</taxon>
        <taxon>Campylobacterales</taxon>
        <taxon>Campylobacteraceae</taxon>
        <taxon>Campylobacter</taxon>
    </lineage>
</organism>
<gene>
    <name evidence="1" type="ORF">Q2362_07820</name>
</gene>
<dbReference type="Proteomes" id="UP001171111">
    <property type="component" value="Unassembled WGS sequence"/>
</dbReference>
<reference evidence="1 2" key="1">
    <citation type="submission" date="2023-06" db="EMBL/GenBank/DDBJ databases">
        <title>Campylobacter magnum sp. nov., isolated from cecal contents of domestic pigs (Sus scrofa domesticus).</title>
        <authorList>
            <person name="Papic B."/>
            <person name="Gruntar I."/>
        </authorList>
    </citation>
    <scope>NUCLEOTIDE SEQUENCE [LARGE SCALE GENOMIC DNA]</scope>
    <source>
        <strain evidence="2">34484-21</strain>
    </source>
</reference>
<name>A0ABT8T9X4_9BACT</name>
<keyword evidence="2" id="KW-1185">Reference proteome</keyword>